<dbReference type="CDD" id="cd00229">
    <property type="entry name" value="SGNH_hydrolase"/>
    <property type="match status" value="1"/>
</dbReference>
<evidence type="ECO:0000313" key="11">
    <source>
        <dbReference type="EMBL" id="ACL75420.1"/>
    </source>
</evidence>
<proteinExistence type="predicted"/>
<keyword evidence="12" id="KW-1185">Reference proteome</keyword>
<dbReference type="GO" id="GO:0030245">
    <property type="term" value="P:cellulose catabolic process"/>
    <property type="evidence" value="ECO:0007669"/>
    <property type="project" value="UniProtKB-KW"/>
</dbReference>
<evidence type="ECO:0000256" key="1">
    <source>
        <dbReference type="ARBA" id="ARBA00000966"/>
    </source>
</evidence>
<dbReference type="RefSeq" id="WP_015924576.1">
    <property type="nucleotide sequence ID" value="NC_011898.1"/>
</dbReference>
<keyword evidence="3 9" id="KW-0732">Signal</keyword>
<dbReference type="SUPFAM" id="SSF63446">
    <property type="entry name" value="Type I dockerin domain"/>
    <property type="match status" value="1"/>
</dbReference>
<evidence type="ECO:0000256" key="5">
    <source>
        <dbReference type="ARBA" id="ARBA00023001"/>
    </source>
</evidence>
<evidence type="ECO:0000313" key="12">
    <source>
        <dbReference type="Proteomes" id="UP000001349"/>
    </source>
</evidence>
<dbReference type="OrthoDB" id="1738286at2"/>
<dbReference type="Gene3D" id="3.40.50.1110">
    <property type="entry name" value="SGNH hydrolase"/>
    <property type="match status" value="1"/>
</dbReference>
<dbReference type="CDD" id="cd14256">
    <property type="entry name" value="Dockerin_I"/>
    <property type="match status" value="1"/>
</dbReference>
<name>B8I9G0_RUMCH</name>
<dbReference type="EC" id="3.2.1.4" evidence="2"/>
<dbReference type="PROSITE" id="PS00018">
    <property type="entry name" value="EF_HAND_1"/>
    <property type="match status" value="2"/>
</dbReference>
<keyword evidence="5" id="KW-0136">Cellulose degradation</keyword>
<keyword evidence="4" id="KW-0378">Hydrolase</keyword>
<evidence type="ECO:0000256" key="7">
    <source>
        <dbReference type="ARBA" id="ARBA00023295"/>
    </source>
</evidence>
<evidence type="ECO:0000256" key="8">
    <source>
        <dbReference type="ARBA" id="ARBA00023326"/>
    </source>
</evidence>
<dbReference type="InterPro" id="IPR036514">
    <property type="entry name" value="SGNH_hydro_sf"/>
</dbReference>
<protein>
    <recommendedName>
        <fullName evidence="2">cellulase</fullName>
        <ecNumber evidence="2">3.2.1.4</ecNumber>
    </recommendedName>
</protein>
<dbReference type="InterPro" id="IPR036439">
    <property type="entry name" value="Dockerin_dom_sf"/>
</dbReference>
<dbReference type="KEGG" id="cce:Ccel_1060"/>
<dbReference type="Pfam" id="PF00404">
    <property type="entry name" value="Dockerin_1"/>
    <property type="match status" value="1"/>
</dbReference>
<dbReference type="PROSITE" id="PS00448">
    <property type="entry name" value="CLOS_CELLULOSOME_RPT"/>
    <property type="match status" value="1"/>
</dbReference>
<dbReference type="InterPro" id="IPR016134">
    <property type="entry name" value="Dockerin_dom"/>
</dbReference>
<gene>
    <name evidence="11" type="ordered locus">Ccel_1060</name>
</gene>
<dbReference type="GO" id="GO:0008810">
    <property type="term" value="F:cellulase activity"/>
    <property type="evidence" value="ECO:0007669"/>
    <property type="project" value="UniProtKB-EC"/>
</dbReference>
<evidence type="ECO:0000256" key="2">
    <source>
        <dbReference type="ARBA" id="ARBA00012601"/>
    </source>
</evidence>
<evidence type="ECO:0000256" key="4">
    <source>
        <dbReference type="ARBA" id="ARBA00022801"/>
    </source>
</evidence>
<dbReference type="STRING" id="394503.Ccel_1060"/>
<evidence type="ECO:0000256" key="3">
    <source>
        <dbReference type="ARBA" id="ARBA00022729"/>
    </source>
</evidence>
<feature type="domain" description="Dockerin" evidence="10">
    <location>
        <begin position="229"/>
        <end position="294"/>
    </location>
</feature>
<dbReference type="SUPFAM" id="SSF52266">
    <property type="entry name" value="SGNH hydrolase"/>
    <property type="match status" value="1"/>
</dbReference>
<feature type="signal peptide" evidence="9">
    <location>
        <begin position="1"/>
        <end position="26"/>
    </location>
</feature>
<dbReference type="eggNOG" id="COG2755">
    <property type="taxonomic scope" value="Bacteria"/>
</dbReference>
<dbReference type="InterPro" id="IPR002105">
    <property type="entry name" value="Dockerin_1_rpt"/>
</dbReference>
<dbReference type="PROSITE" id="PS51766">
    <property type="entry name" value="DOCKERIN"/>
    <property type="match status" value="1"/>
</dbReference>
<feature type="chain" id="PRO_5002871671" description="cellulase" evidence="9">
    <location>
        <begin position="27"/>
        <end position="295"/>
    </location>
</feature>
<evidence type="ECO:0000259" key="10">
    <source>
        <dbReference type="PROSITE" id="PS51766"/>
    </source>
</evidence>
<accession>B8I9G0</accession>
<organism evidence="11 12">
    <name type="scientific">Ruminiclostridium cellulolyticum (strain ATCC 35319 / DSM 5812 / JCM 6584 / H10)</name>
    <name type="common">Clostridium cellulolyticum</name>
    <dbReference type="NCBI Taxonomy" id="394503"/>
    <lineage>
        <taxon>Bacteria</taxon>
        <taxon>Bacillati</taxon>
        <taxon>Bacillota</taxon>
        <taxon>Clostridia</taxon>
        <taxon>Eubacteriales</taxon>
        <taxon>Oscillospiraceae</taxon>
        <taxon>Ruminiclostridium</taxon>
    </lineage>
</organism>
<dbReference type="EMBL" id="CP001348">
    <property type="protein sequence ID" value="ACL75420.1"/>
    <property type="molecule type" value="Genomic_DNA"/>
</dbReference>
<evidence type="ECO:0000256" key="6">
    <source>
        <dbReference type="ARBA" id="ARBA00023277"/>
    </source>
</evidence>
<dbReference type="Gene3D" id="1.10.1330.10">
    <property type="entry name" value="Dockerin domain"/>
    <property type="match status" value="1"/>
</dbReference>
<dbReference type="InterPro" id="IPR018247">
    <property type="entry name" value="EF_Hand_1_Ca_BS"/>
</dbReference>
<keyword evidence="6" id="KW-0119">Carbohydrate metabolism</keyword>
<comment type="catalytic activity">
    <reaction evidence="1">
        <text>Endohydrolysis of (1-&gt;4)-beta-D-glucosidic linkages in cellulose, lichenin and cereal beta-D-glucans.</text>
        <dbReference type="EC" id="3.2.1.4"/>
    </reaction>
</comment>
<keyword evidence="8" id="KW-0624">Polysaccharide degradation</keyword>
<dbReference type="HOGENOM" id="CLU_917369_0_0_9"/>
<evidence type="ECO:0000256" key="9">
    <source>
        <dbReference type="SAM" id="SignalP"/>
    </source>
</evidence>
<sequence precursor="true">MKKSNFITFLLLAAFITFCLPTTSFAAGQITGSEVLVIGDSFLAMSHDITKRLEQNAKNDGVLASTDKFRDLSVSGTMLSGGISPNIPQQYQNGVNAGPVKYVIMDGGGNDCIGGSVSNAVTAARNLFQQMGKSGTVKVFYLFYPDAVGGMAGMLNPNLNTLRPQIQSIVTSSTTPKGYFLDLRPTFEGKYSSYILSDGIHPTMEGSYAAADAIWAEMKKVGFFGSTTPTPKVGDCNNDGNIDAIDFSLLKQYLMNPGSTYNSLMDLNADNTINALDFAIMKKYLLGMVNTLPNN</sequence>
<keyword evidence="7" id="KW-0326">Glycosidase</keyword>
<dbReference type="Proteomes" id="UP000001349">
    <property type="component" value="Chromosome"/>
</dbReference>
<dbReference type="AlphaFoldDB" id="B8I9G0"/>
<reference evidence="11 12" key="1">
    <citation type="submission" date="2009-01" db="EMBL/GenBank/DDBJ databases">
        <title>Complete sequence of Clostridium cellulolyticum H10.</title>
        <authorList>
            <consortium name="US DOE Joint Genome Institute"/>
            <person name="Lucas S."/>
            <person name="Copeland A."/>
            <person name="Lapidus A."/>
            <person name="Glavina del Rio T."/>
            <person name="Dalin E."/>
            <person name="Tice H."/>
            <person name="Bruce D."/>
            <person name="Goodwin L."/>
            <person name="Pitluck S."/>
            <person name="Chertkov O."/>
            <person name="Saunders E."/>
            <person name="Brettin T."/>
            <person name="Detter J.C."/>
            <person name="Han C."/>
            <person name="Larimer F."/>
            <person name="Land M."/>
            <person name="Hauser L."/>
            <person name="Kyrpides N."/>
            <person name="Ivanova N."/>
            <person name="Zhou J."/>
            <person name="Richardson P."/>
        </authorList>
    </citation>
    <scope>NUCLEOTIDE SEQUENCE [LARGE SCALE GENOMIC DNA]</scope>
    <source>
        <strain evidence="12">ATCC 35319 / DSM 5812 / JCM 6584 / H10</strain>
    </source>
</reference>